<gene>
    <name evidence="1" type="ORF">JG688_00010423</name>
</gene>
<organism evidence="1 2">
    <name type="scientific">Phytophthora aleatoria</name>
    <dbReference type="NCBI Taxonomy" id="2496075"/>
    <lineage>
        <taxon>Eukaryota</taxon>
        <taxon>Sar</taxon>
        <taxon>Stramenopiles</taxon>
        <taxon>Oomycota</taxon>
        <taxon>Peronosporomycetes</taxon>
        <taxon>Peronosporales</taxon>
        <taxon>Peronosporaceae</taxon>
        <taxon>Phytophthora</taxon>
    </lineage>
</organism>
<protein>
    <submittedName>
        <fullName evidence="1">Uncharacterized protein</fullName>
    </submittedName>
</protein>
<evidence type="ECO:0000313" key="1">
    <source>
        <dbReference type="EMBL" id="KAG6958650.1"/>
    </source>
</evidence>
<accession>A0A8J5IM46</accession>
<reference evidence="1" key="1">
    <citation type="submission" date="2021-01" db="EMBL/GenBank/DDBJ databases">
        <title>Phytophthora aleatoria, a newly-described species from Pinus radiata is distinct from Phytophthora cactorum isolates based on comparative genomics.</title>
        <authorList>
            <person name="Mcdougal R."/>
            <person name="Panda P."/>
            <person name="Williams N."/>
            <person name="Studholme D.J."/>
        </authorList>
    </citation>
    <scope>NUCLEOTIDE SEQUENCE</scope>
    <source>
        <strain evidence="1">NZFS 4037</strain>
    </source>
</reference>
<name>A0A8J5IM46_9STRA</name>
<comment type="caution">
    <text evidence="1">The sequence shown here is derived from an EMBL/GenBank/DDBJ whole genome shotgun (WGS) entry which is preliminary data.</text>
</comment>
<dbReference type="EMBL" id="JAENGY010000658">
    <property type="protein sequence ID" value="KAG6958650.1"/>
    <property type="molecule type" value="Genomic_DNA"/>
</dbReference>
<evidence type="ECO:0000313" key="2">
    <source>
        <dbReference type="Proteomes" id="UP000709295"/>
    </source>
</evidence>
<keyword evidence="2" id="KW-1185">Reference proteome</keyword>
<dbReference type="Proteomes" id="UP000709295">
    <property type="component" value="Unassembled WGS sequence"/>
</dbReference>
<proteinExistence type="predicted"/>
<sequence length="220" mass="24379">MTGGELPLGLQADDFPQSLEDIEFCVTNLISLPDDLDMKWPQYASIYLEASQFLEVPQSLVRLAPYDLSLSSNPISTIPAELFESELVAYLSFGGTLISELPENVSKLSSSMYDIRVDNTNISFFWSWIDPVIESAGAVLSDVPTTIVASNTPYCSDLQRIVDGEQASFSAPQYEGQSKYLSEPSQENWITLKQAVECGEWPTILYPIESEDKNSAVNIK</sequence>
<dbReference type="AlphaFoldDB" id="A0A8J5IM46"/>